<evidence type="ECO:0000313" key="3">
    <source>
        <dbReference type="EMBL" id="GGJ20786.1"/>
    </source>
</evidence>
<sequence>MSRRDRMFRVPRVRLGEESRARPQRFVPGGPAVLCARCQHFAATSGGTLCTRCAVAEAPPAAPAAPPFTGAPRAWLRSPVGLGRAAAAVLGLVIAADLFAVWADVVLLDVSGDLADRTYEAAIGRRADDADTLTALAGVAQVATTLACAVVFLCWFYRVRVNAEVFNPFGHAKKRGWAIGSWFTPFVNLWFPRRIALDIWNASIPWGAPRSPGPVNAWWTLWLGSTFVGRLADSRYDSAEDTWEAHDAAATMLFSDALDIVAAVLAILFVLELTRMQHRKALAGPVPTAV</sequence>
<dbReference type="RefSeq" id="WP_308428971.1">
    <property type="nucleotide sequence ID" value="NZ_BMQA01000009.1"/>
</dbReference>
<dbReference type="AlphaFoldDB" id="A0A917KNX2"/>
<evidence type="ECO:0000259" key="2">
    <source>
        <dbReference type="Pfam" id="PF14219"/>
    </source>
</evidence>
<protein>
    <recommendedName>
        <fullName evidence="2">DUF4328 domain-containing protein</fullName>
    </recommendedName>
</protein>
<proteinExistence type="predicted"/>
<gene>
    <name evidence="3" type="ORF">GCM10010121_034690</name>
</gene>
<dbReference type="EMBL" id="BMQA01000009">
    <property type="protein sequence ID" value="GGJ20786.1"/>
    <property type="molecule type" value="Genomic_DNA"/>
</dbReference>
<feature type="transmembrane region" description="Helical" evidence="1">
    <location>
        <begin position="135"/>
        <end position="157"/>
    </location>
</feature>
<reference evidence="3" key="1">
    <citation type="journal article" date="2014" name="Int. J. Syst. Evol. Microbiol.">
        <title>Complete genome sequence of Corynebacterium casei LMG S-19264T (=DSM 44701T), isolated from a smear-ripened cheese.</title>
        <authorList>
            <consortium name="US DOE Joint Genome Institute (JGI-PGF)"/>
            <person name="Walter F."/>
            <person name="Albersmeier A."/>
            <person name="Kalinowski J."/>
            <person name="Ruckert C."/>
        </authorList>
    </citation>
    <scope>NUCLEOTIDE SEQUENCE</scope>
    <source>
        <strain evidence="3">JCM 3086</strain>
    </source>
</reference>
<keyword evidence="4" id="KW-1185">Reference proteome</keyword>
<feature type="transmembrane region" description="Helical" evidence="1">
    <location>
        <begin position="82"/>
        <end position="103"/>
    </location>
</feature>
<reference evidence="3" key="2">
    <citation type="submission" date="2020-09" db="EMBL/GenBank/DDBJ databases">
        <authorList>
            <person name="Sun Q."/>
            <person name="Ohkuma M."/>
        </authorList>
    </citation>
    <scope>NUCLEOTIDE SEQUENCE</scope>
    <source>
        <strain evidence="3">JCM 3086</strain>
    </source>
</reference>
<evidence type="ECO:0000256" key="1">
    <source>
        <dbReference type="SAM" id="Phobius"/>
    </source>
</evidence>
<keyword evidence="1" id="KW-0812">Transmembrane</keyword>
<organism evidence="3 4">
    <name type="scientific">Streptomyces brasiliensis</name>
    <dbReference type="NCBI Taxonomy" id="1954"/>
    <lineage>
        <taxon>Bacteria</taxon>
        <taxon>Bacillati</taxon>
        <taxon>Actinomycetota</taxon>
        <taxon>Actinomycetes</taxon>
        <taxon>Kitasatosporales</taxon>
        <taxon>Streptomycetaceae</taxon>
        <taxon>Streptomyces</taxon>
    </lineage>
</organism>
<name>A0A917KNX2_9ACTN</name>
<dbReference type="Proteomes" id="UP000657574">
    <property type="component" value="Unassembled WGS sequence"/>
</dbReference>
<keyword evidence="1" id="KW-1133">Transmembrane helix</keyword>
<feature type="domain" description="DUF4328" evidence="2">
    <location>
        <begin position="126"/>
        <end position="275"/>
    </location>
</feature>
<comment type="caution">
    <text evidence="3">The sequence shown here is derived from an EMBL/GenBank/DDBJ whole genome shotgun (WGS) entry which is preliminary data.</text>
</comment>
<accession>A0A917KNX2</accession>
<dbReference type="InterPro" id="IPR025565">
    <property type="entry name" value="DUF4328"/>
</dbReference>
<evidence type="ECO:0000313" key="4">
    <source>
        <dbReference type="Proteomes" id="UP000657574"/>
    </source>
</evidence>
<keyword evidence="1" id="KW-0472">Membrane</keyword>
<feature type="transmembrane region" description="Helical" evidence="1">
    <location>
        <begin position="252"/>
        <end position="271"/>
    </location>
</feature>
<dbReference type="Pfam" id="PF14219">
    <property type="entry name" value="DUF4328"/>
    <property type="match status" value="1"/>
</dbReference>